<keyword evidence="2" id="KW-1185">Reference proteome</keyword>
<proteinExistence type="predicted"/>
<accession>A0AAJ0DD86</accession>
<reference evidence="1" key="1">
    <citation type="submission" date="2023-04" db="EMBL/GenBank/DDBJ databases">
        <title>Black Yeasts Isolated from many extreme environments.</title>
        <authorList>
            <person name="Coleine C."/>
            <person name="Stajich J.E."/>
            <person name="Selbmann L."/>
        </authorList>
    </citation>
    <scope>NUCLEOTIDE SEQUENCE</scope>
    <source>
        <strain evidence="1">CCFEE 5312</strain>
    </source>
</reference>
<protein>
    <recommendedName>
        <fullName evidence="3">BTB domain-containing protein</fullName>
    </recommendedName>
</protein>
<gene>
    <name evidence="1" type="ORF">LTR09_007145</name>
</gene>
<dbReference type="AlphaFoldDB" id="A0AAJ0DD86"/>
<dbReference type="EMBL" id="JAWDJX010000024">
    <property type="protein sequence ID" value="KAK3051845.1"/>
    <property type="molecule type" value="Genomic_DNA"/>
</dbReference>
<comment type="caution">
    <text evidence="1">The sequence shown here is derived from an EMBL/GenBank/DDBJ whole genome shotgun (WGS) entry which is preliminary data.</text>
</comment>
<evidence type="ECO:0000313" key="1">
    <source>
        <dbReference type="EMBL" id="KAK3051845.1"/>
    </source>
</evidence>
<organism evidence="1 2">
    <name type="scientific">Extremus antarcticus</name>
    <dbReference type="NCBI Taxonomy" id="702011"/>
    <lineage>
        <taxon>Eukaryota</taxon>
        <taxon>Fungi</taxon>
        <taxon>Dikarya</taxon>
        <taxon>Ascomycota</taxon>
        <taxon>Pezizomycotina</taxon>
        <taxon>Dothideomycetes</taxon>
        <taxon>Dothideomycetidae</taxon>
        <taxon>Mycosphaerellales</taxon>
        <taxon>Extremaceae</taxon>
        <taxon>Extremus</taxon>
    </lineage>
</organism>
<evidence type="ECO:0008006" key="3">
    <source>
        <dbReference type="Google" id="ProtNLM"/>
    </source>
</evidence>
<name>A0AAJ0DD86_9PEZI</name>
<evidence type="ECO:0000313" key="2">
    <source>
        <dbReference type="Proteomes" id="UP001271007"/>
    </source>
</evidence>
<dbReference type="Proteomes" id="UP001271007">
    <property type="component" value="Unassembled WGS sequence"/>
</dbReference>
<sequence>MASEMERSSNRFAEIAEVIVGEEGVKFVIYANIFRARSMFFRSRLSKEWNTNKTPTILEDIAPGHFDDYIACTHSLQSMSGHGESDYFTQLFDIYVLADRFGDSAAMNTIADEAVKHSDSVKKVPAWKALKPYLAQLPVTSPLYRIMVDMYMQEASRGGLQKVLDDEKDEATQTFLVAVAETYLREKPDKNAPAAKPLHKIFYGTVSGNPKCHYHQHDQLCLKCQE</sequence>